<dbReference type="InterPro" id="IPR037066">
    <property type="entry name" value="Plug_dom_sf"/>
</dbReference>
<dbReference type="CDD" id="cd01347">
    <property type="entry name" value="ligand_gated_channel"/>
    <property type="match status" value="1"/>
</dbReference>
<feature type="chain" id="PRO_5046492038" evidence="10">
    <location>
        <begin position="22"/>
        <end position="704"/>
    </location>
</feature>
<dbReference type="Pfam" id="PF07715">
    <property type="entry name" value="Plug"/>
    <property type="match status" value="1"/>
</dbReference>
<dbReference type="InterPro" id="IPR039426">
    <property type="entry name" value="TonB-dep_rcpt-like"/>
</dbReference>
<dbReference type="Gene3D" id="2.170.130.10">
    <property type="entry name" value="TonB-dependent receptor, plug domain"/>
    <property type="match status" value="1"/>
</dbReference>
<dbReference type="PANTHER" id="PTHR30069:SF42">
    <property type="entry name" value="FERRIC AEROBACTIN RECEPTOR"/>
    <property type="match status" value="1"/>
</dbReference>
<keyword evidence="6 8" id="KW-0472">Membrane</keyword>
<dbReference type="PROSITE" id="PS52016">
    <property type="entry name" value="TONB_DEPENDENT_REC_3"/>
    <property type="match status" value="1"/>
</dbReference>
<dbReference type="SUPFAM" id="SSF56935">
    <property type="entry name" value="Porins"/>
    <property type="match status" value="1"/>
</dbReference>
<gene>
    <name evidence="13" type="ORF">GCM10009092_12560</name>
</gene>
<dbReference type="Gene3D" id="2.40.170.20">
    <property type="entry name" value="TonB-dependent receptor, beta-barrel domain"/>
    <property type="match status" value="1"/>
</dbReference>
<evidence type="ECO:0000313" key="13">
    <source>
        <dbReference type="EMBL" id="GAA0349640.1"/>
    </source>
</evidence>
<sequence length="704" mass="78019">MKIKPLSVAIFTSLLACSLQASEIERLEIRSERMHSELNSIARQVTVIDQQTLQLEFASANNLADVLAKLVPGMAPPSPALTNFGTTLRGRNALVLIDGVPMNTNRNISRDLHNIAPSQVERIEVFRGGNAVFGSGATGGVIYIHTRSGSAQSSAQTQLSSRSSLTDFGRDSTSMTLAHQQGGSTGNWRYQFGGSLTQHQGFYDADGDMIAPEPSQGDESFSDILSLTGKLQRQWHTGEFVLSALYHNLEQDSEYASDPSVNTQPYISKAKAIKGLQLDKQNTIRNLVLNTQVRQDLNADHKLSAQLYHRDYAARFYPFDGRPFATWNHLAQTYLDSQTTGARLTLTSSLSHNLELDWGLDLSREKTAMPVTVYDGGAYDRSAGLVFIETGDKDFVPDLTHSNQAAFVQGRYQFNPDWTLEAGLRHEKIKASFEDFTTLGSQTQIHGSEYDYSATVHNLALTWQVNDNHSLYIANNEGFELPDIGLQVRYAASAFDLSQSNLSPVETDDFELGWRGNIAGLSISAALFRSESDLGGVVSQNMGLSLKRNQVRIKGFEASAAYDFNDQWHLDLSYSHASGEEKAENAEHYQPMYGFSIAPDKLAASLQYTNQNGWQSQLRVTAVMDQDYRINGTNAFGRRDVQGYQLVDLSSNLPLGDGTLTLALENLLNEDYFPLYSQLQRSGKNDTSLPGRGRMLSVSYQYHW</sequence>
<evidence type="ECO:0000256" key="5">
    <source>
        <dbReference type="ARBA" id="ARBA00023077"/>
    </source>
</evidence>
<dbReference type="RefSeq" id="WP_343843056.1">
    <property type="nucleotide sequence ID" value="NZ_BAAAEI010000006.1"/>
</dbReference>
<evidence type="ECO:0000256" key="1">
    <source>
        <dbReference type="ARBA" id="ARBA00004571"/>
    </source>
</evidence>
<dbReference type="EMBL" id="BAAAEI010000006">
    <property type="protein sequence ID" value="GAA0349640.1"/>
    <property type="molecule type" value="Genomic_DNA"/>
</dbReference>
<evidence type="ECO:0000256" key="6">
    <source>
        <dbReference type="ARBA" id="ARBA00023136"/>
    </source>
</evidence>
<evidence type="ECO:0000256" key="10">
    <source>
        <dbReference type="SAM" id="SignalP"/>
    </source>
</evidence>
<dbReference type="Proteomes" id="UP001501757">
    <property type="component" value="Unassembled WGS sequence"/>
</dbReference>
<keyword evidence="2 8" id="KW-0813">Transport</keyword>
<keyword evidence="4 8" id="KW-0812">Transmembrane</keyword>
<protein>
    <submittedName>
        <fullName evidence="13">TonB-dependent receptor</fullName>
    </submittedName>
</protein>
<comment type="subcellular location">
    <subcellularLocation>
        <location evidence="1 8">Cell outer membrane</location>
        <topology evidence="1 8">Multi-pass membrane protein</topology>
    </subcellularLocation>
</comment>
<keyword evidence="10" id="KW-0732">Signal</keyword>
<reference evidence="14" key="1">
    <citation type="journal article" date="2019" name="Int. J. Syst. Evol. Microbiol.">
        <title>The Global Catalogue of Microorganisms (GCM) 10K type strain sequencing project: providing services to taxonomists for standard genome sequencing and annotation.</title>
        <authorList>
            <consortium name="The Broad Institute Genomics Platform"/>
            <consortium name="The Broad Institute Genome Sequencing Center for Infectious Disease"/>
            <person name="Wu L."/>
            <person name="Ma J."/>
        </authorList>
    </citation>
    <scope>NUCLEOTIDE SEQUENCE [LARGE SCALE GENOMIC DNA]</scope>
    <source>
        <strain evidence="14">JCM 13378</strain>
    </source>
</reference>
<feature type="signal peptide" evidence="10">
    <location>
        <begin position="1"/>
        <end position="21"/>
    </location>
</feature>
<evidence type="ECO:0000256" key="3">
    <source>
        <dbReference type="ARBA" id="ARBA00022452"/>
    </source>
</evidence>
<evidence type="ECO:0000259" key="11">
    <source>
        <dbReference type="Pfam" id="PF00593"/>
    </source>
</evidence>
<dbReference type="PROSITE" id="PS51257">
    <property type="entry name" value="PROKAR_LIPOPROTEIN"/>
    <property type="match status" value="1"/>
</dbReference>
<keyword evidence="7 8" id="KW-0998">Cell outer membrane</keyword>
<accession>A0ABP3GQH2</accession>
<organism evidence="13 14">
    <name type="scientific">Bowmanella denitrificans</name>
    <dbReference type="NCBI Taxonomy" id="366582"/>
    <lineage>
        <taxon>Bacteria</taxon>
        <taxon>Pseudomonadati</taxon>
        <taxon>Pseudomonadota</taxon>
        <taxon>Gammaproteobacteria</taxon>
        <taxon>Alteromonadales</taxon>
        <taxon>Alteromonadaceae</taxon>
        <taxon>Bowmanella</taxon>
    </lineage>
</organism>
<keyword evidence="5 9" id="KW-0798">TonB box</keyword>
<evidence type="ECO:0000259" key="12">
    <source>
        <dbReference type="Pfam" id="PF07715"/>
    </source>
</evidence>
<evidence type="ECO:0000256" key="7">
    <source>
        <dbReference type="ARBA" id="ARBA00023237"/>
    </source>
</evidence>
<comment type="similarity">
    <text evidence="8 9">Belongs to the TonB-dependent receptor family.</text>
</comment>
<feature type="domain" description="TonB-dependent receptor-like beta-barrel" evidence="11">
    <location>
        <begin position="285"/>
        <end position="667"/>
    </location>
</feature>
<comment type="caution">
    <text evidence="13">The sequence shown here is derived from an EMBL/GenBank/DDBJ whole genome shotgun (WGS) entry which is preliminary data.</text>
</comment>
<evidence type="ECO:0000256" key="8">
    <source>
        <dbReference type="PROSITE-ProRule" id="PRU01360"/>
    </source>
</evidence>
<dbReference type="InterPro" id="IPR012910">
    <property type="entry name" value="Plug_dom"/>
</dbReference>
<evidence type="ECO:0000256" key="4">
    <source>
        <dbReference type="ARBA" id="ARBA00022692"/>
    </source>
</evidence>
<evidence type="ECO:0000256" key="9">
    <source>
        <dbReference type="RuleBase" id="RU003357"/>
    </source>
</evidence>
<dbReference type="InterPro" id="IPR036942">
    <property type="entry name" value="Beta-barrel_TonB_sf"/>
</dbReference>
<evidence type="ECO:0000313" key="14">
    <source>
        <dbReference type="Proteomes" id="UP001501757"/>
    </source>
</evidence>
<evidence type="ECO:0000256" key="2">
    <source>
        <dbReference type="ARBA" id="ARBA00022448"/>
    </source>
</evidence>
<proteinExistence type="inferred from homology"/>
<dbReference type="InterPro" id="IPR000531">
    <property type="entry name" value="Beta-barrel_TonB"/>
</dbReference>
<keyword evidence="13" id="KW-0675">Receptor</keyword>
<name>A0ABP3GQH2_9ALTE</name>
<dbReference type="PANTHER" id="PTHR30069">
    <property type="entry name" value="TONB-DEPENDENT OUTER MEMBRANE RECEPTOR"/>
    <property type="match status" value="1"/>
</dbReference>
<feature type="domain" description="TonB-dependent receptor plug" evidence="12">
    <location>
        <begin position="39"/>
        <end position="141"/>
    </location>
</feature>
<keyword evidence="14" id="KW-1185">Reference proteome</keyword>
<keyword evidence="3 8" id="KW-1134">Transmembrane beta strand</keyword>
<dbReference type="Pfam" id="PF00593">
    <property type="entry name" value="TonB_dep_Rec_b-barrel"/>
    <property type="match status" value="1"/>
</dbReference>